<gene>
    <name evidence="1" type="ORF">ACFFNY_02235</name>
</gene>
<evidence type="ECO:0000313" key="2">
    <source>
        <dbReference type="Proteomes" id="UP001589619"/>
    </source>
</evidence>
<name>A0ABV5VQ30_9BACL</name>
<proteinExistence type="predicted"/>
<organism evidence="1 2">
    <name type="scientific">Paenibacillus hodogayensis</name>
    <dbReference type="NCBI Taxonomy" id="279208"/>
    <lineage>
        <taxon>Bacteria</taxon>
        <taxon>Bacillati</taxon>
        <taxon>Bacillota</taxon>
        <taxon>Bacilli</taxon>
        <taxon>Bacillales</taxon>
        <taxon>Paenibacillaceae</taxon>
        <taxon>Paenibacillus</taxon>
    </lineage>
</organism>
<protein>
    <submittedName>
        <fullName evidence="1">Uncharacterized protein</fullName>
    </submittedName>
</protein>
<accession>A0ABV5VQ30</accession>
<dbReference type="RefSeq" id="WP_344907351.1">
    <property type="nucleotide sequence ID" value="NZ_BAAAYO010000005.1"/>
</dbReference>
<dbReference type="EMBL" id="JBHMAG010000003">
    <property type="protein sequence ID" value="MFB9750379.1"/>
    <property type="molecule type" value="Genomic_DNA"/>
</dbReference>
<sequence>MTTRNDYTFADLNGKPALVEEIVSLERRLKEQTGDDVTLIAYALSDSAGDSPENSAPSL</sequence>
<keyword evidence="2" id="KW-1185">Reference proteome</keyword>
<comment type="caution">
    <text evidence="1">The sequence shown here is derived from an EMBL/GenBank/DDBJ whole genome shotgun (WGS) entry which is preliminary data.</text>
</comment>
<reference evidence="1 2" key="1">
    <citation type="submission" date="2024-09" db="EMBL/GenBank/DDBJ databases">
        <authorList>
            <person name="Sun Q."/>
            <person name="Mori K."/>
        </authorList>
    </citation>
    <scope>NUCLEOTIDE SEQUENCE [LARGE SCALE GENOMIC DNA]</scope>
    <source>
        <strain evidence="1 2">JCM 12520</strain>
    </source>
</reference>
<dbReference type="Proteomes" id="UP001589619">
    <property type="component" value="Unassembled WGS sequence"/>
</dbReference>
<evidence type="ECO:0000313" key="1">
    <source>
        <dbReference type="EMBL" id="MFB9750379.1"/>
    </source>
</evidence>